<dbReference type="UniPathway" id="UPA00277">
    <property type="reaction ID" value="UER00407"/>
</dbReference>
<comment type="pathway">
    <text evidence="1 14">Cofactor biosynthesis; FAD biosynthesis; FAD from FMN: step 1/1.</text>
</comment>
<dbReference type="CDD" id="cd02064">
    <property type="entry name" value="FAD_synthetase_N"/>
    <property type="match status" value="1"/>
</dbReference>
<evidence type="ECO:0000256" key="14">
    <source>
        <dbReference type="PIRNR" id="PIRNR004491"/>
    </source>
</evidence>
<keyword evidence="4 14" id="KW-0288">FMN</keyword>
<evidence type="ECO:0000256" key="4">
    <source>
        <dbReference type="ARBA" id="ARBA00022643"/>
    </source>
</evidence>
<dbReference type="EMBL" id="LFZW01000001">
    <property type="protein sequence ID" value="KMY49489.1"/>
    <property type="molecule type" value="Genomic_DNA"/>
</dbReference>
<evidence type="ECO:0000313" key="17">
    <source>
        <dbReference type="Proteomes" id="UP000037146"/>
    </source>
</evidence>
<dbReference type="InterPro" id="IPR023465">
    <property type="entry name" value="Riboflavin_kinase_dom_sf"/>
</dbReference>
<dbReference type="Gene3D" id="3.40.50.620">
    <property type="entry name" value="HUPs"/>
    <property type="match status" value="1"/>
</dbReference>
<evidence type="ECO:0000256" key="8">
    <source>
        <dbReference type="ARBA" id="ARBA00022777"/>
    </source>
</evidence>
<reference evidence="17" key="1">
    <citation type="submission" date="2015-07" db="EMBL/GenBank/DDBJ databases">
        <title>Genome sequencing project for genomic taxonomy and phylogenomics of Bacillus-like bacteria.</title>
        <authorList>
            <person name="Liu B."/>
            <person name="Wang J."/>
            <person name="Zhu Y."/>
            <person name="Liu G."/>
            <person name="Chen Q."/>
            <person name="Chen Z."/>
            <person name="Lan J."/>
            <person name="Che J."/>
            <person name="Ge C."/>
            <person name="Shi H."/>
            <person name="Pan Z."/>
            <person name="Liu X."/>
        </authorList>
    </citation>
    <scope>NUCLEOTIDE SEQUENCE [LARGE SCALE GENOMIC DNA]</scope>
    <source>
        <strain evidence="17">FJAT-27997</strain>
    </source>
</reference>
<dbReference type="SUPFAM" id="SSF52374">
    <property type="entry name" value="Nucleotidylyl transferase"/>
    <property type="match status" value="1"/>
</dbReference>
<dbReference type="InterPro" id="IPR015864">
    <property type="entry name" value="FAD_synthase"/>
</dbReference>
<organism evidence="16 17">
    <name type="scientific">Peribacillus loiseleuriae</name>
    <dbReference type="NCBI Taxonomy" id="1679170"/>
    <lineage>
        <taxon>Bacteria</taxon>
        <taxon>Bacillati</taxon>
        <taxon>Bacillota</taxon>
        <taxon>Bacilli</taxon>
        <taxon>Bacillales</taxon>
        <taxon>Bacillaceae</taxon>
        <taxon>Peribacillus</taxon>
    </lineage>
</organism>
<keyword evidence="9 14" id="KW-0274">FAD</keyword>
<dbReference type="Gene3D" id="2.40.30.30">
    <property type="entry name" value="Riboflavin kinase-like"/>
    <property type="match status" value="1"/>
</dbReference>
<comment type="caution">
    <text evidence="16">The sequence shown here is derived from an EMBL/GenBank/DDBJ whole genome shotgun (WGS) entry which is preliminary data.</text>
</comment>
<keyword evidence="8 14" id="KW-0418">Kinase</keyword>
<dbReference type="AlphaFoldDB" id="A0A0K9GS52"/>
<accession>A0A0K9GS52</accession>
<evidence type="ECO:0000256" key="2">
    <source>
        <dbReference type="ARBA" id="ARBA00005201"/>
    </source>
</evidence>
<evidence type="ECO:0000256" key="12">
    <source>
        <dbReference type="ARBA" id="ARBA00047880"/>
    </source>
</evidence>
<dbReference type="InterPro" id="IPR023468">
    <property type="entry name" value="Riboflavin_kinase"/>
</dbReference>
<dbReference type="GO" id="GO:0009231">
    <property type="term" value="P:riboflavin biosynthetic process"/>
    <property type="evidence" value="ECO:0007669"/>
    <property type="project" value="InterPro"/>
</dbReference>
<dbReference type="PATRIC" id="fig|1679170.3.peg.1707"/>
<protein>
    <recommendedName>
        <fullName evidence="14">Riboflavin biosynthesis protein</fullName>
    </recommendedName>
    <domain>
        <recommendedName>
            <fullName evidence="14">Riboflavin kinase</fullName>
            <ecNumber evidence="14">2.7.1.26</ecNumber>
        </recommendedName>
        <alternativeName>
            <fullName evidence="14">Flavokinase</fullName>
        </alternativeName>
    </domain>
    <domain>
        <recommendedName>
            <fullName evidence="14">FMN adenylyltransferase</fullName>
            <ecNumber evidence="14">2.7.7.2</ecNumber>
        </recommendedName>
        <alternativeName>
            <fullName evidence="14">FAD pyrophosphorylase</fullName>
        </alternativeName>
        <alternativeName>
            <fullName evidence="14">FAD synthase</fullName>
        </alternativeName>
    </domain>
</protein>
<dbReference type="Pfam" id="PF01687">
    <property type="entry name" value="Flavokinase"/>
    <property type="match status" value="1"/>
</dbReference>
<evidence type="ECO:0000313" key="16">
    <source>
        <dbReference type="EMBL" id="KMY49489.1"/>
    </source>
</evidence>
<dbReference type="FunFam" id="3.40.50.620:FF:000021">
    <property type="entry name" value="Riboflavin biosynthesis protein"/>
    <property type="match status" value="1"/>
</dbReference>
<keyword evidence="6 14" id="KW-0548">Nucleotidyltransferase</keyword>
<dbReference type="SMART" id="SM00904">
    <property type="entry name" value="Flavokinase"/>
    <property type="match status" value="1"/>
</dbReference>
<sequence>MKVMTIEHPQTFNPEELPPLVIALGFFDGIHIGHQKVIQTAKDAAMRMGAKSAVMTFDPHPSAVLGMEQQSVQYITPLQEKVAIIEELDVDYVFVIHFTKEFATLTPQQFVDDYLIKLHTIHVVAGFDFSYGRFGEGTMDTLPIHSRGQFTQTIVEKQTMEEEKISSTRIRKTLQEGDFIDFYKLTGRWYSVRGTVIHGEKRGRQLGFPTANIDIKDRYIFPSTGVYAVKIQIDHKWFNGVCNVGYKPTFHEKRPEYPSVEVHVLGFDRVIYGEDVAVEWHKRLRSEQKFAGLEQLVQQIELDKNHAIEYFSQLDG</sequence>
<keyword evidence="5 14" id="KW-0808">Transferase</keyword>
<comment type="catalytic activity">
    <reaction evidence="13 14">
        <text>FMN + ATP + H(+) = FAD + diphosphate</text>
        <dbReference type="Rhea" id="RHEA:17237"/>
        <dbReference type="ChEBI" id="CHEBI:15378"/>
        <dbReference type="ChEBI" id="CHEBI:30616"/>
        <dbReference type="ChEBI" id="CHEBI:33019"/>
        <dbReference type="ChEBI" id="CHEBI:57692"/>
        <dbReference type="ChEBI" id="CHEBI:58210"/>
        <dbReference type="EC" id="2.7.7.2"/>
    </reaction>
</comment>
<keyword evidence="7 14" id="KW-0547">Nucleotide-binding</keyword>
<dbReference type="GO" id="GO:0005524">
    <property type="term" value="F:ATP binding"/>
    <property type="evidence" value="ECO:0007669"/>
    <property type="project" value="UniProtKB-UniRule"/>
</dbReference>
<dbReference type="PANTHER" id="PTHR22749:SF6">
    <property type="entry name" value="RIBOFLAVIN KINASE"/>
    <property type="match status" value="1"/>
</dbReference>
<evidence type="ECO:0000256" key="6">
    <source>
        <dbReference type="ARBA" id="ARBA00022695"/>
    </source>
</evidence>
<evidence type="ECO:0000259" key="15">
    <source>
        <dbReference type="SMART" id="SM00904"/>
    </source>
</evidence>
<name>A0A0K9GS52_9BACI</name>
<keyword evidence="3 14" id="KW-0285">Flavoprotein</keyword>
<dbReference type="InterPro" id="IPR014729">
    <property type="entry name" value="Rossmann-like_a/b/a_fold"/>
</dbReference>
<comment type="similarity">
    <text evidence="14">Belongs to the ribF family.</text>
</comment>
<dbReference type="GO" id="GO:0008531">
    <property type="term" value="F:riboflavin kinase activity"/>
    <property type="evidence" value="ECO:0007669"/>
    <property type="project" value="UniProtKB-UniRule"/>
</dbReference>
<dbReference type="PIRSF" id="PIRSF004491">
    <property type="entry name" value="FAD_Synth"/>
    <property type="match status" value="1"/>
</dbReference>
<keyword evidence="11" id="KW-0511">Multifunctional enzyme</keyword>
<evidence type="ECO:0000256" key="9">
    <source>
        <dbReference type="ARBA" id="ARBA00022827"/>
    </source>
</evidence>
<dbReference type="NCBIfam" id="TIGR00083">
    <property type="entry name" value="ribF"/>
    <property type="match status" value="1"/>
</dbReference>
<dbReference type="UniPathway" id="UPA00276">
    <property type="reaction ID" value="UER00406"/>
</dbReference>
<keyword evidence="10 14" id="KW-0067">ATP-binding</keyword>
<evidence type="ECO:0000256" key="5">
    <source>
        <dbReference type="ARBA" id="ARBA00022679"/>
    </source>
</evidence>
<dbReference type="GO" id="GO:0003919">
    <property type="term" value="F:FMN adenylyltransferase activity"/>
    <property type="evidence" value="ECO:0007669"/>
    <property type="project" value="UniProtKB-UniRule"/>
</dbReference>
<dbReference type="EC" id="2.7.1.26" evidence="14"/>
<dbReference type="Pfam" id="PF06574">
    <property type="entry name" value="FAD_syn"/>
    <property type="match status" value="1"/>
</dbReference>
<proteinExistence type="inferred from homology"/>
<dbReference type="OrthoDB" id="9803667at2"/>
<dbReference type="EC" id="2.7.7.2" evidence="14"/>
<dbReference type="SUPFAM" id="SSF82114">
    <property type="entry name" value="Riboflavin kinase-like"/>
    <property type="match status" value="1"/>
</dbReference>
<comment type="pathway">
    <text evidence="2 14">Cofactor biosynthesis; FMN biosynthesis; FMN from riboflavin (ATP route): step 1/1.</text>
</comment>
<evidence type="ECO:0000256" key="1">
    <source>
        <dbReference type="ARBA" id="ARBA00004726"/>
    </source>
</evidence>
<dbReference type="FunFam" id="2.40.30.30:FF:000004">
    <property type="entry name" value="Riboflavin biosynthesis protein"/>
    <property type="match status" value="1"/>
</dbReference>
<dbReference type="STRING" id="1679170.AC625_07975"/>
<feature type="domain" description="Riboflavin kinase" evidence="15">
    <location>
        <begin position="185"/>
        <end position="312"/>
    </location>
</feature>
<comment type="catalytic activity">
    <reaction evidence="12 14">
        <text>riboflavin + ATP = FMN + ADP + H(+)</text>
        <dbReference type="Rhea" id="RHEA:14357"/>
        <dbReference type="ChEBI" id="CHEBI:15378"/>
        <dbReference type="ChEBI" id="CHEBI:30616"/>
        <dbReference type="ChEBI" id="CHEBI:57986"/>
        <dbReference type="ChEBI" id="CHEBI:58210"/>
        <dbReference type="ChEBI" id="CHEBI:456216"/>
        <dbReference type="EC" id="2.7.1.26"/>
    </reaction>
</comment>
<dbReference type="GO" id="GO:0009398">
    <property type="term" value="P:FMN biosynthetic process"/>
    <property type="evidence" value="ECO:0007669"/>
    <property type="project" value="UniProtKB-UniRule"/>
</dbReference>
<evidence type="ECO:0000256" key="10">
    <source>
        <dbReference type="ARBA" id="ARBA00022840"/>
    </source>
</evidence>
<evidence type="ECO:0000256" key="7">
    <source>
        <dbReference type="ARBA" id="ARBA00022741"/>
    </source>
</evidence>
<keyword evidence="17" id="KW-1185">Reference proteome</keyword>
<gene>
    <name evidence="16" type="ORF">AC625_07975</name>
</gene>
<evidence type="ECO:0000256" key="11">
    <source>
        <dbReference type="ARBA" id="ARBA00023268"/>
    </source>
</evidence>
<dbReference type="PANTHER" id="PTHR22749">
    <property type="entry name" value="RIBOFLAVIN KINASE/FMN ADENYLYLTRANSFERASE"/>
    <property type="match status" value="1"/>
</dbReference>
<dbReference type="InterPro" id="IPR002606">
    <property type="entry name" value="Riboflavin_kinase_bac"/>
</dbReference>
<dbReference type="NCBIfam" id="NF004161">
    <property type="entry name" value="PRK05627.1-4"/>
    <property type="match status" value="1"/>
</dbReference>
<dbReference type="InterPro" id="IPR015865">
    <property type="entry name" value="Riboflavin_kinase_bac/euk"/>
</dbReference>
<dbReference type="GO" id="GO:0006747">
    <property type="term" value="P:FAD biosynthetic process"/>
    <property type="evidence" value="ECO:0007669"/>
    <property type="project" value="UniProtKB-UniRule"/>
</dbReference>
<evidence type="ECO:0000256" key="3">
    <source>
        <dbReference type="ARBA" id="ARBA00022630"/>
    </source>
</evidence>
<dbReference type="Proteomes" id="UP000037146">
    <property type="component" value="Unassembled WGS sequence"/>
</dbReference>
<dbReference type="NCBIfam" id="NF004162">
    <property type="entry name" value="PRK05627.1-5"/>
    <property type="match status" value="1"/>
</dbReference>
<evidence type="ECO:0000256" key="13">
    <source>
        <dbReference type="ARBA" id="ARBA00049494"/>
    </source>
</evidence>